<dbReference type="SUPFAM" id="SSF50156">
    <property type="entry name" value="PDZ domain-like"/>
    <property type="match status" value="3"/>
</dbReference>
<comment type="similarity">
    <text evidence="3">Belongs to the peptidase M50B family.</text>
</comment>
<dbReference type="PANTHER" id="PTHR42837">
    <property type="entry name" value="REGULATOR OF SIGMA-E PROTEASE RSEP"/>
    <property type="match status" value="1"/>
</dbReference>
<keyword evidence="4 13" id="KW-0645">Protease</keyword>
<dbReference type="AlphaFoldDB" id="A0A5C5XAW1"/>
<evidence type="ECO:0000256" key="10">
    <source>
        <dbReference type="ARBA" id="ARBA00023136"/>
    </source>
</evidence>
<name>A0A5C5XAW1_9PLAN</name>
<feature type="transmembrane region" description="Helical" evidence="11">
    <location>
        <begin position="6"/>
        <end position="33"/>
    </location>
</feature>
<dbReference type="EC" id="3.4.24.-" evidence="13"/>
<accession>A0A5C5XAW1</accession>
<keyword evidence="6 13" id="KW-0378">Hydrolase</keyword>
<evidence type="ECO:0000256" key="7">
    <source>
        <dbReference type="ARBA" id="ARBA00022833"/>
    </source>
</evidence>
<dbReference type="RefSeq" id="WP_165441511.1">
    <property type="nucleotide sequence ID" value="NZ_SJPG01000001.1"/>
</dbReference>
<sequence length="670" mass="73029">MATLIAASVLAVSLSSIQNILIVALGLGLVIFFHELGHFAVAKWCDVNVERFSIGFGPILLSWKWGETEYALSLIPFGGYVKMLGQDDADPSQLTSEEVAEDPRSYIAKNVPQRMAIISAGVIMNIITGLLFFAFAFQQGVEVPPSELGTVFVGKPAWEAGLREGDRLTEINGRDVSTFGDIIRATALSSSEYLDVKGVHYDGGEFEARIFPTMNGTRREIGVEPIRGLALAPKEFVPNGDATLAGTAANKASPPFKPGDEIVSLDGEKLDGFAGLQNYLASHRGDTVEFNVKRTDENNKSSDVEITVGPQGFRTLGLWMDIGQIEAVQVGSPAEKAGLKTGDKIVRIDDLDVGKDINPLTLPDYFAERHGQEISVVVNREEKGSGAKSHDLVITPLDIPGWIERPSSANTPLSVQSIGIAFHMIPTVLKVQEGSPADGKVKAGDQIQQVELVLPKGTEKPDIMDKLDPVVIELNESNRNWMYAFWQLQVANSRDIRLKIVRDGSAPETVTFTPTRSEDWFLPTRGIMMSLLSVSQKADSFGEAIQMGVSHTKNSAFDIYLTLRNLITQNLSVKELHGPIGIAKVAYQVSQQGIAELSMFLGFLSINLAVLNFLPIPVLDGGHMIFLIYEGITRKKPSERVLIAATYIGMAFVLSLMVLVIFLDVFVHGF</sequence>
<feature type="domain" description="PDZ" evidence="12">
    <location>
        <begin position="303"/>
        <end position="353"/>
    </location>
</feature>
<organism evidence="13 14">
    <name type="scientific">Rubinisphaera italica</name>
    <dbReference type="NCBI Taxonomy" id="2527969"/>
    <lineage>
        <taxon>Bacteria</taxon>
        <taxon>Pseudomonadati</taxon>
        <taxon>Planctomycetota</taxon>
        <taxon>Planctomycetia</taxon>
        <taxon>Planctomycetales</taxon>
        <taxon>Planctomycetaceae</taxon>
        <taxon>Rubinisphaera</taxon>
    </lineage>
</organism>
<evidence type="ECO:0000256" key="11">
    <source>
        <dbReference type="SAM" id="Phobius"/>
    </source>
</evidence>
<evidence type="ECO:0000256" key="2">
    <source>
        <dbReference type="ARBA" id="ARBA00004141"/>
    </source>
</evidence>
<dbReference type="GO" id="GO:0004222">
    <property type="term" value="F:metalloendopeptidase activity"/>
    <property type="evidence" value="ECO:0007669"/>
    <property type="project" value="InterPro"/>
</dbReference>
<keyword evidence="10 11" id="KW-0472">Membrane</keyword>
<dbReference type="Proteomes" id="UP000316095">
    <property type="component" value="Unassembled WGS sequence"/>
</dbReference>
<dbReference type="GO" id="GO:0016020">
    <property type="term" value="C:membrane"/>
    <property type="evidence" value="ECO:0007669"/>
    <property type="project" value="UniProtKB-SubCell"/>
</dbReference>
<comment type="subcellular location">
    <subcellularLocation>
        <location evidence="2">Membrane</location>
        <topology evidence="2">Multi-pass membrane protein</topology>
    </subcellularLocation>
</comment>
<dbReference type="SMART" id="SM00228">
    <property type="entry name" value="PDZ"/>
    <property type="match status" value="4"/>
</dbReference>
<comment type="cofactor">
    <cofactor evidence="1">
        <name>Zn(2+)</name>
        <dbReference type="ChEBI" id="CHEBI:29105"/>
    </cofactor>
</comment>
<keyword evidence="9 13" id="KW-0482">Metalloprotease</keyword>
<evidence type="ECO:0000256" key="4">
    <source>
        <dbReference type="ARBA" id="ARBA00022670"/>
    </source>
</evidence>
<keyword evidence="8 11" id="KW-1133">Transmembrane helix</keyword>
<dbReference type="InterPro" id="IPR008915">
    <property type="entry name" value="Peptidase_M50"/>
</dbReference>
<gene>
    <name evidence="13" type="ORF">Pan54_02480</name>
</gene>
<dbReference type="Gene3D" id="2.30.42.10">
    <property type="match status" value="3"/>
</dbReference>
<evidence type="ECO:0000256" key="5">
    <source>
        <dbReference type="ARBA" id="ARBA00022692"/>
    </source>
</evidence>
<evidence type="ECO:0000313" key="13">
    <source>
        <dbReference type="EMBL" id="TWT59541.1"/>
    </source>
</evidence>
<evidence type="ECO:0000256" key="3">
    <source>
        <dbReference type="ARBA" id="ARBA00007931"/>
    </source>
</evidence>
<evidence type="ECO:0000256" key="9">
    <source>
        <dbReference type="ARBA" id="ARBA00023049"/>
    </source>
</evidence>
<protein>
    <submittedName>
        <fullName evidence="13">Putative zinc metalloprotease</fullName>
        <ecNumber evidence="13">3.4.24.-</ecNumber>
    </submittedName>
</protein>
<feature type="transmembrane region" description="Helical" evidence="11">
    <location>
        <begin position="115"/>
        <end position="137"/>
    </location>
</feature>
<dbReference type="InterPro" id="IPR001478">
    <property type="entry name" value="PDZ"/>
</dbReference>
<keyword evidence="7" id="KW-0862">Zinc</keyword>
<keyword evidence="5 11" id="KW-0812">Transmembrane</keyword>
<evidence type="ECO:0000256" key="6">
    <source>
        <dbReference type="ARBA" id="ARBA00022801"/>
    </source>
</evidence>
<dbReference type="InterPro" id="IPR036034">
    <property type="entry name" value="PDZ_sf"/>
</dbReference>
<dbReference type="InterPro" id="IPR041489">
    <property type="entry name" value="PDZ_6"/>
</dbReference>
<dbReference type="GO" id="GO:0006508">
    <property type="term" value="P:proteolysis"/>
    <property type="evidence" value="ECO:0007669"/>
    <property type="project" value="UniProtKB-KW"/>
</dbReference>
<dbReference type="PANTHER" id="PTHR42837:SF2">
    <property type="entry name" value="MEMBRANE METALLOPROTEASE ARASP2, CHLOROPLASTIC-RELATED"/>
    <property type="match status" value="1"/>
</dbReference>
<dbReference type="CDD" id="cd06163">
    <property type="entry name" value="S2P-M50_PDZ_RseP-like"/>
    <property type="match status" value="1"/>
</dbReference>
<dbReference type="PROSITE" id="PS50106">
    <property type="entry name" value="PDZ"/>
    <property type="match status" value="1"/>
</dbReference>
<keyword evidence="14" id="KW-1185">Reference proteome</keyword>
<feature type="transmembrane region" description="Helical" evidence="11">
    <location>
        <begin position="641"/>
        <end position="663"/>
    </location>
</feature>
<evidence type="ECO:0000256" key="1">
    <source>
        <dbReference type="ARBA" id="ARBA00001947"/>
    </source>
</evidence>
<feature type="transmembrane region" description="Helical" evidence="11">
    <location>
        <begin position="600"/>
        <end position="629"/>
    </location>
</feature>
<dbReference type="EMBL" id="SJPG01000001">
    <property type="protein sequence ID" value="TWT59541.1"/>
    <property type="molecule type" value="Genomic_DNA"/>
</dbReference>
<evidence type="ECO:0000313" key="14">
    <source>
        <dbReference type="Proteomes" id="UP000316095"/>
    </source>
</evidence>
<evidence type="ECO:0000256" key="8">
    <source>
        <dbReference type="ARBA" id="ARBA00022989"/>
    </source>
</evidence>
<dbReference type="Pfam" id="PF02163">
    <property type="entry name" value="Peptidase_M50"/>
    <property type="match status" value="1"/>
</dbReference>
<proteinExistence type="inferred from homology"/>
<dbReference type="InterPro" id="IPR004387">
    <property type="entry name" value="Pept_M50_Zn"/>
</dbReference>
<comment type="caution">
    <text evidence="13">The sequence shown here is derived from an EMBL/GenBank/DDBJ whole genome shotgun (WGS) entry which is preliminary data.</text>
</comment>
<evidence type="ECO:0000259" key="12">
    <source>
        <dbReference type="PROSITE" id="PS50106"/>
    </source>
</evidence>
<reference evidence="13 14" key="1">
    <citation type="submission" date="2019-02" db="EMBL/GenBank/DDBJ databases">
        <title>Deep-cultivation of Planctomycetes and their phenomic and genomic characterization uncovers novel biology.</title>
        <authorList>
            <person name="Wiegand S."/>
            <person name="Jogler M."/>
            <person name="Boedeker C."/>
            <person name="Pinto D."/>
            <person name="Vollmers J."/>
            <person name="Rivas-Marin E."/>
            <person name="Kohn T."/>
            <person name="Peeters S.H."/>
            <person name="Heuer A."/>
            <person name="Rast P."/>
            <person name="Oberbeckmann S."/>
            <person name="Bunk B."/>
            <person name="Jeske O."/>
            <person name="Meyerdierks A."/>
            <person name="Storesund J.E."/>
            <person name="Kallscheuer N."/>
            <person name="Luecker S."/>
            <person name="Lage O.M."/>
            <person name="Pohl T."/>
            <person name="Merkel B.J."/>
            <person name="Hornburger P."/>
            <person name="Mueller R.-W."/>
            <person name="Bruemmer F."/>
            <person name="Labrenz M."/>
            <person name="Spormann A.M."/>
            <person name="Op Den Camp H."/>
            <person name="Overmann J."/>
            <person name="Amann R."/>
            <person name="Jetten M.S.M."/>
            <person name="Mascher T."/>
            <person name="Medema M.H."/>
            <person name="Devos D.P."/>
            <person name="Kaster A.-K."/>
            <person name="Ovreas L."/>
            <person name="Rohde M."/>
            <person name="Galperin M.Y."/>
            <person name="Jogler C."/>
        </authorList>
    </citation>
    <scope>NUCLEOTIDE SEQUENCE [LARGE SCALE GENOMIC DNA]</scope>
    <source>
        <strain evidence="13 14">Pan54</strain>
    </source>
</reference>
<dbReference type="Pfam" id="PF17820">
    <property type="entry name" value="PDZ_6"/>
    <property type="match status" value="2"/>
</dbReference>